<comment type="caution">
    <text evidence="1">The sequence shown here is derived from an EMBL/GenBank/DDBJ whole genome shotgun (WGS) entry which is preliminary data.</text>
</comment>
<organism evidence="1 2">
    <name type="scientific">Mucilaginibacter arboris</name>
    <dbReference type="NCBI Taxonomy" id="2682090"/>
    <lineage>
        <taxon>Bacteria</taxon>
        <taxon>Pseudomonadati</taxon>
        <taxon>Bacteroidota</taxon>
        <taxon>Sphingobacteriia</taxon>
        <taxon>Sphingobacteriales</taxon>
        <taxon>Sphingobacteriaceae</taxon>
        <taxon>Mucilaginibacter</taxon>
    </lineage>
</organism>
<evidence type="ECO:0000313" key="1">
    <source>
        <dbReference type="EMBL" id="MVN19918.1"/>
    </source>
</evidence>
<name>A0A7K1SRF7_9SPHI</name>
<dbReference type="CDD" id="cd09854">
    <property type="entry name" value="PIN_VapC-like"/>
    <property type="match status" value="1"/>
</dbReference>
<sequence>MELLEDIETIDCNHKTAVLAIASVMPDVEDALQYYTALQHKLDYVITFDKQFQKQGIPSLPIYSPQEFLTTFID</sequence>
<keyword evidence="2" id="KW-1185">Reference proteome</keyword>
<dbReference type="InterPro" id="IPR029060">
    <property type="entry name" value="PIN-like_dom_sf"/>
</dbReference>
<dbReference type="AlphaFoldDB" id="A0A7K1SRF7"/>
<accession>A0A7K1SRF7</accession>
<dbReference type="EMBL" id="WPIK01000001">
    <property type="protein sequence ID" value="MVN19918.1"/>
    <property type="molecule type" value="Genomic_DNA"/>
</dbReference>
<evidence type="ECO:0000313" key="2">
    <source>
        <dbReference type="Proteomes" id="UP000462014"/>
    </source>
</evidence>
<dbReference type="Proteomes" id="UP000462014">
    <property type="component" value="Unassembled WGS sequence"/>
</dbReference>
<dbReference type="RefSeq" id="WP_157562633.1">
    <property type="nucleotide sequence ID" value="NZ_WPIK01000001.1"/>
</dbReference>
<reference evidence="1 2" key="1">
    <citation type="submission" date="2019-12" db="EMBL/GenBank/DDBJ databases">
        <title>Mucilaginibacter sp. HMF7410 genome sequencing and assembly.</title>
        <authorList>
            <person name="Kang H."/>
            <person name="Cha I."/>
            <person name="Kim H."/>
            <person name="Joh K."/>
        </authorList>
    </citation>
    <scope>NUCLEOTIDE SEQUENCE [LARGE SCALE GENOMIC DNA]</scope>
    <source>
        <strain evidence="1 2">HMF7410</strain>
    </source>
</reference>
<gene>
    <name evidence="1" type="ORF">GO621_00030</name>
</gene>
<evidence type="ECO:0008006" key="3">
    <source>
        <dbReference type="Google" id="ProtNLM"/>
    </source>
</evidence>
<dbReference type="SUPFAM" id="SSF88723">
    <property type="entry name" value="PIN domain-like"/>
    <property type="match status" value="1"/>
</dbReference>
<proteinExistence type="predicted"/>
<protein>
    <recommendedName>
        <fullName evidence="3">PIN domain-containing protein</fullName>
    </recommendedName>
</protein>